<name>A0A3B1CTB9_9ZZZZ</name>
<dbReference type="PANTHER" id="PTHR43377">
    <property type="entry name" value="BILIVERDIN REDUCTASE A"/>
    <property type="match status" value="1"/>
</dbReference>
<dbReference type="InterPro" id="IPR000683">
    <property type="entry name" value="Gfo/Idh/MocA-like_OxRdtase_N"/>
</dbReference>
<evidence type="ECO:0000259" key="1">
    <source>
        <dbReference type="Pfam" id="PF01408"/>
    </source>
</evidence>
<dbReference type="InterPro" id="IPR036291">
    <property type="entry name" value="NAD(P)-bd_dom_sf"/>
</dbReference>
<dbReference type="Pfam" id="PF01408">
    <property type="entry name" value="GFO_IDH_MocA"/>
    <property type="match status" value="1"/>
</dbReference>
<reference evidence="3" key="1">
    <citation type="submission" date="2018-06" db="EMBL/GenBank/DDBJ databases">
        <authorList>
            <person name="Zhirakovskaya E."/>
        </authorList>
    </citation>
    <scope>NUCLEOTIDE SEQUENCE</scope>
</reference>
<dbReference type="AlphaFoldDB" id="A0A3B1CTB9"/>
<gene>
    <name evidence="3" type="ORF">MNBD_NITROSPIRAE01-1975</name>
</gene>
<protein>
    <submittedName>
        <fullName evidence="3">Oxidoreductase, Gfo/Idh/MocA family</fullName>
    </submittedName>
</protein>
<dbReference type="PANTHER" id="PTHR43377:SF1">
    <property type="entry name" value="BILIVERDIN REDUCTASE A"/>
    <property type="match status" value="1"/>
</dbReference>
<evidence type="ECO:0000259" key="2">
    <source>
        <dbReference type="Pfam" id="PF22725"/>
    </source>
</evidence>
<dbReference type="GO" id="GO:0000166">
    <property type="term" value="F:nucleotide binding"/>
    <property type="evidence" value="ECO:0007669"/>
    <property type="project" value="InterPro"/>
</dbReference>
<organism evidence="3">
    <name type="scientific">hydrothermal vent metagenome</name>
    <dbReference type="NCBI Taxonomy" id="652676"/>
    <lineage>
        <taxon>unclassified sequences</taxon>
        <taxon>metagenomes</taxon>
        <taxon>ecological metagenomes</taxon>
    </lineage>
</organism>
<dbReference type="Pfam" id="PF22725">
    <property type="entry name" value="GFO_IDH_MocA_C3"/>
    <property type="match status" value="1"/>
</dbReference>
<dbReference type="Gene3D" id="3.30.360.10">
    <property type="entry name" value="Dihydrodipicolinate Reductase, domain 2"/>
    <property type="match status" value="1"/>
</dbReference>
<dbReference type="EMBL" id="UOGF01000077">
    <property type="protein sequence ID" value="VAX31632.1"/>
    <property type="molecule type" value="Genomic_DNA"/>
</dbReference>
<dbReference type="InterPro" id="IPR051450">
    <property type="entry name" value="Gfo/Idh/MocA_Oxidoreductases"/>
</dbReference>
<dbReference type="Gene3D" id="3.40.50.720">
    <property type="entry name" value="NAD(P)-binding Rossmann-like Domain"/>
    <property type="match status" value="1"/>
</dbReference>
<feature type="domain" description="GFO/IDH/MocA-like oxidoreductase" evidence="2">
    <location>
        <begin position="159"/>
        <end position="227"/>
    </location>
</feature>
<feature type="domain" description="Gfo/Idh/MocA-like oxidoreductase N-terminal" evidence="1">
    <location>
        <begin position="7"/>
        <end position="122"/>
    </location>
</feature>
<dbReference type="SUPFAM" id="SSF55347">
    <property type="entry name" value="Glyceraldehyde-3-phosphate dehydrogenase-like, C-terminal domain"/>
    <property type="match status" value="1"/>
</dbReference>
<accession>A0A3B1CTB9</accession>
<evidence type="ECO:0000313" key="3">
    <source>
        <dbReference type="EMBL" id="VAX31632.1"/>
    </source>
</evidence>
<sequence>MSKKKTKVAVVGVGSLGQHHARVYSEMENVELVAVVDKDEKRAVEIAAKFECAVYTDLKPLYGTIDAASIVVPTSAHHAVSKPLLKEGIHLLLEKPITSTLQEANDLISTSKASGALLQVGHIEQFNTGVILLKKHLNNPRFIECHRVSPFVGRGTDVHVILDLMIHDIDIILSLVPSALKEIRASGTAVLTTMIDIANVRLAFENGCVANITASRISLTKLRKIRIFEHDAYYSLDYAQQKMAVFRRVFEDDGSPKITSEHFSTNKEEPLKGELASFISSIQTGDLPKVSGEDGQRALDVALQIVDLIKKSTEDPLMKEVPIKS</sequence>
<dbReference type="SUPFAM" id="SSF51735">
    <property type="entry name" value="NAD(P)-binding Rossmann-fold domains"/>
    <property type="match status" value="1"/>
</dbReference>
<dbReference type="InterPro" id="IPR055170">
    <property type="entry name" value="GFO_IDH_MocA-like_dom"/>
</dbReference>
<proteinExistence type="predicted"/>